<dbReference type="GO" id="GO:0009307">
    <property type="term" value="P:DNA restriction-modification system"/>
    <property type="evidence" value="ECO:0007669"/>
    <property type="project" value="UniProtKB-KW"/>
</dbReference>
<dbReference type="PANTHER" id="PTHR30408">
    <property type="entry name" value="TYPE-1 RESTRICTION ENZYME ECOKI SPECIFICITY PROTEIN"/>
    <property type="match status" value="1"/>
</dbReference>
<keyword evidence="2" id="KW-0238">DNA-binding</keyword>
<dbReference type="GO" id="GO:0003677">
    <property type="term" value="F:DNA binding"/>
    <property type="evidence" value="ECO:0007669"/>
    <property type="project" value="UniProtKB-KW"/>
</dbReference>
<dbReference type="InterPro" id="IPR052021">
    <property type="entry name" value="Type-I_RS_S_subunit"/>
</dbReference>
<dbReference type="AlphaFoldDB" id="A0A124HB85"/>
<evidence type="ECO:0000313" key="3">
    <source>
        <dbReference type="EMBL" id="KUM90473.1"/>
    </source>
</evidence>
<comment type="caution">
    <text evidence="3">The sequence shown here is derived from an EMBL/GenBank/DDBJ whole genome shotgun (WGS) entry which is preliminary data.</text>
</comment>
<dbReference type="PANTHER" id="PTHR30408:SF12">
    <property type="entry name" value="TYPE I RESTRICTION ENZYME MJAVIII SPECIFICITY SUBUNIT"/>
    <property type="match status" value="1"/>
</dbReference>
<reference evidence="3 4" key="1">
    <citation type="submission" date="2015-10" db="EMBL/GenBank/DDBJ databases">
        <title>Draft genome sequence of Streptomyces pseudovenezuelae DSM 40212, type strain for the species Streptomyces pseudovenezuelae.</title>
        <authorList>
            <person name="Ruckert C."/>
            <person name="Winkler A."/>
            <person name="Kalinowski J."/>
            <person name="Kampfer P."/>
            <person name="Glaeser S."/>
        </authorList>
    </citation>
    <scope>NUCLEOTIDE SEQUENCE [LARGE SCALE GENOMIC DNA]</scope>
    <source>
        <strain evidence="3 4">DSM 40212</strain>
    </source>
</reference>
<gene>
    <name evidence="3" type="ORF">AQI94_01305</name>
</gene>
<evidence type="ECO:0008006" key="5">
    <source>
        <dbReference type="Google" id="ProtNLM"/>
    </source>
</evidence>
<dbReference type="SUPFAM" id="SSF116734">
    <property type="entry name" value="DNA methylase specificity domain"/>
    <property type="match status" value="1"/>
</dbReference>
<accession>A0A124HB85</accession>
<evidence type="ECO:0000256" key="2">
    <source>
        <dbReference type="ARBA" id="ARBA00023125"/>
    </source>
</evidence>
<keyword evidence="1" id="KW-0680">Restriction system</keyword>
<dbReference type="InterPro" id="IPR044946">
    <property type="entry name" value="Restrct_endonuc_typeI_TRD_sf"/>
</dbReference>
<sequence>MQRQVVKVLDSFTKLERGIEASIAKFEALRSGLMEELAELECGQFGEVLKQGPQNGIYKPASSYGLQGTPIVRIDSFSRGRSDLTRGLLRVAVSGGEIARYGLEVGDIVINRVNTPDLVGKATSVRRLIEPTIFESNMMRCKLHHSAADPGFTETWLGSSTVKRYFLQRAKSAISQASINGDDVRDCPFPKMDVPGQLAFLKRLDAVEGQRMAEVVELAKLRQLKQGLVGDLLAGRVAVSVVAA</sequence>
<dbReference type="CDD" id="cd17517">
    <property type="entry name" value="RMtype1_S_EcoKI_StySPI-TRD2-CR2_like"/>
    <property type="match status" value="1"/>
</dbReference>
<protein>
    <recommendedName>
        <fullName evidence="5">Type I restriction modification DNA specificity domain-containing protein</fullName>
    </recommendedName>
</protein>
<dbReference type="Gene3D" id="3.90.220.20">
    <property type="entry name" value="DNA methylase specificity domains"/>
    <property type="match status" value="1"/>
</dbReference>
<organism evidence="3 4">
    <name type="scientific">Streptomyces pseudovenezuelae</name>
    <dbReference type="NCBI Taxonomy" id="67350"/>
    <lineage>
        <taxon>Bacteria</taxon>
        <taxon>Bacillati</taxon>
        <taxon>Actinomycetota</taxon>
        <taxon>Actinomycetes</taxon>
        <taxon>Kitasatosporales</taxon>
        <taxon>Streptomycetaceae</taxon>
        <taxon>Streptomyces</taxon>
        <taxon>Streptomyces aurantiacus group</taxon>
    </lineage>
</organism>
<dbReference type="Proteomes" id="UP000053039">
    <property type="component" value="Unassembled WGS sequence"/>
</dbReference>
<evidence type="ECO:0000256" key="1">
    <source>
        <dbReference type="ARBA" id="ARBA00022747"/>
    </source>
</evidence>
<evidence type="ECO:0000313" key="4">
    <source>
        <dbReference type="Proteomes" id="UP000053039"/>
    </source>
</evidence>
<dbReference type="EMBL" id="LMWM01000003">
    <property type="protein sequence ID" value="KUM90473.1"/>
    <property type="molecule type" value="Genomic_DNA"/>
</dbReference>
<name>A0A124HB85_9ACTN</name>
<proteinExistence type="predicted"/>